<dbReference type="SMART" id="SM00360">
    <property type="entry name" value="RRM"/>
    <property type="match status" value="3"/>
</dbReference>
<feature type="region of interest" description="Disordered" evidence="5">
    <location>
        <begin position="1"/>
        <end position="44"/>
    </location>
</feature>
<sequence>MAQFDGHAAKRQRTDNEGGREFGGNFYNNNNNFNRGPPQRRDGFEEKPNHILLITVMNPAYPITTDVIHTICSPSGKVQRIVIFKKNGVQAMVEYPFLNFDSLEAADRAKQSLNGCDIYSGCCTLKIEFAKPTRLNVYKNDNESWDYTNNTLGMKSPGSERPALLQEPPRGYGPPQGNAGPPPYDNRGPPTYDQGYDEYGMPNRGPRGADHYGPPGRDPYGGPAPPERFGRDPYRADGPAPPPRGPGYGPGGPPPPPGGHQQGSVMMAYGLSHEKMNCDKLFNILCLYGNIAKIKFLKSKEGCAMIQMGDPISVERAINSLNQAEFFESKLQLSYSKQAFLNDVQQPFTLPDGTVSFKDYMGNRNNRFSNPEAASKNRILNPSKMLHFFNAPFGITEEEMKKVFEEKEATPPVTVKLFTSKTGSERSSSGLVEFAEISESLEALALCNHVPIPNPTGKFPYILKLCFSSTRGGPKGGPNSNNY</sequence>
<dbReference type="Pfam" id="PF11835">
    <property type="entry name" value="RRM_8"/>
    <property type="match status" value="1"/>
</dbReference>
<keyword evidence="3 4" id="KW-0694">RNA-binding</keyword>
<dbReference type="Pfam" id="PF22976">
    <property type="entry name" value="RRM_10"/>
    <property type="match status" value="1"/>
</dbReference>
<evidence type="ECO:0000256" key="3">
    <source>
        <dbReference type="ARBA" id="ARBA00022884"/>
    </source>
</evidence>
<feature type="compositionally biased region" description="Low complexity" evidence="5">
    <location>
        <begin position="23"/>
        <end position="36"/>
    </location>
</feature>
<dbReference type="InterPro" id="IPR055204">
    <property type="entry name" value="HNRNPL_RRM"/>
</dbReference>
<dbReference type="NCBIfam" id="TIGR01649">
    <property type="entry name" value="hnRNP-L_PTB"/>
    <property type="match status" value="1"/>
</dbReference>
<keyword evidence="1" id="KW-0597">Phosphoprotein</keyword>
<reference evidence="7 8" key="1">
    <citation type="journal article" date="2022" name="Nat. Ecol. Evol.">
        <title>A masculinizing supergene underlies an exaggerated male reproductive morph in a spider.</title>
        <authorList>
            <person name="Hendrickx F."/>
            <person name="De Corte Z."/>
            <person name="Sonet G."/>
            <person name="Van Belleghem S.M."/>
            <person name="Kostlbacher S."/>
            <person name="Vangestel C."/>
        </authorList>
    </citation>
    <scope>NUCLEOTIDE SEQUENCE [LARGE SCALE GENOMIC DNA]</scope>
    <source>
        <strain evidence="7">W744_W776</strain>
    </source>
</reference>
<dbReference type="InterPro" id="IPR021790">
    <property type="entry name" value="PTBP1-like_RRM2"/>
</dbReference>
<dbReference type="CDD" id="cd12424">
    <property type="entry name" value="RRM3_hnRNPL_like"/>
    <property type="match status" value="1"/>
</dbReference>
<dbReference type="GO" id="GO:0005634">
    <property type="term" value="C:nucleus"/>
    <property type="evidence" value="ECO:0007669"/>
    <property type="project" value="InterPro"/>
</dbReference>
<evidence type="ECO:0000256" key="5">
    <source>
        <dbReference type="SAM" id="MobiDB-lite"/>
    </source>
</evidence>
<dbReference type="Pfam" id="PF13893">
    <property type="entry name" value="RRM_5"/>
    <property type="match status" value="1"/>
</dbReference>
<dbReference type="CDD" id="cd12427">
    <property type="entry name" value="RRM4_hnRNPL_like"/>
    <property type="match status" value="1"/>
</dbReference>
<dbReference type="SUPFAM" id="SSF54928">
    <property type="entry name" value="RNA-binding domain, RBD"/>
    <property type="match status" value="3"/>
</dbReference>
<dbReference type="InterPro" id="IPR006536">
    <property type="entry name" value="HnRNP-L/PTB"/>
</dbReference>
<dbReference type="EMBL" id="JAFNEN010000151">
    <property type="protein sequence ID" value="KAG8191828.1"/>
    <property type="molecule type" value="Genomic_DNA"/>
</dbReference>
<dbReference type="InterPro" id="IPR035979">
    <property type="entry name" value="RBD_domain_sf"/>
</dbReference>
<dbReference type="InterPro" id="IPR000504">
    <property type="entry name" value="RRM_dom"/>
</dbReference>
<protein>
    <recommendedName>
        <fullName evidence="6">RRM domain-containing protein</fullName>
    </recommendedName>
</protein>
<evidence type="ECO:0000313" key="7">
    <source>
        <dbReference type="EMBL" id="KAG8191828.1"/>
    </source>
</evidence>
<keyword evidence="8" id="KW-1185">Reference proteome</keyword>
<evidence type="ECO:0000256" key="1">
    <source>
        <dbReference type="ARBA" id="ARBA00022553"/>
    </source>
</evidence>
<accession>A0AAV6V6W3</accession>
<evidence type="ECO:0000313" key="8">
    <source>
        <dbReference type="Proteomes" id="UP000827092"/>
    </source>
</evidence>
<keyword evidence="2" id="KW-0677">Repeat</keyword>
<evidence type="ECO:0000256" key="2">
    <source>
        <dbReference type="ARBA" id="ARBA00022737"/>
    </source>
</evidence>
<dbReference type="PANTHER" id="PTHR15592">
    <property type="entry name" value="MATRIN 3/NUCLEAR PROTEIN 220-RELATED"/>
    <property type="match status" value="1"/>
</dbReference>
<gene>
    <name evidence="7" type="ORF">JTE90_022818</name>
</gene>
<feature type="compositionally biased region" description="Pro residues" evidence="5">
    <location>
        <begin position="239"/>
        <end position="258"/>
    </location>
</feature>
<dbReference type="Gene3D" id="3.30.70.330">
    <property type="match status" value="3"/>
</dbReference>
<dbReference type="PROSITE" id="PS50102">
    <property type="entry name" value="RRM"/>
    <property type="match status" value="2"/>
</dbReference>
<dbReference type="GO" id="GO:0003723">
    <property type="term" value="F:RNA binding"/>
    <property type="evidence" value="ECO:0007669"/>
    <property type="project" value="UniProtKB-UniRule"/>
</dbReference>
<name>A0AAV6V6W3_9ARAC</name>
<dbReference type="InterPro" id="IPR012677">
    <property type="entry name" value="Nucleotide-bd_a/b_plait_sf"/>
</dbReference>
<dbReference type="FunFam" id="3.30.70.330:FF:000072">
    <property type="entry name" value="heterogeneous nuclear ribonucleoprotein L isoform X1"/>
    <property type="match status" value="1"/>
</dbReference>
<comment type="caution">
    <text evidence="7">The sequence shown here is derived from an EMBL/GenBank/DDBJ whole genome shotgun (WGS) entry which is preliminary data.</text>
</comment>
<evidence type="ECO:0000259" key="6">
    <source>
        <dbReference type="PROSITE" id="PS50102"/>
    </source>
</evidence>
<organism evidence="7 8">
    <name type="scientific">Oedothorax gibbosus</name>
    <dbReference type="NCBI Taxonomy" id="931172"/>
    <lineage>
        <taxon>Eukaryota</taxon>
        <taxon>Metazoa</taxon>
        <taxon>Ecdysozoa</taxon>
        <taxon>Arthropoda</taxon>
        <taxon>Chelicerata</taxon>
        <taxon>Arachnida</taxon>
        <taxon>Araneae</taxon>
        <taxon>Araneomorphae</taxon>
        <taxon>Entelegynae</taxon>
        <taxon>Araneoidea</taxon>
        <taxon>Linyphiidae</taxon>
        <taxon>Erigoninae</taxon>
        <taxon>Oedothorax</taxon>
    </lineage>
</organism>
<dbReference type="AlphaFoldDB" id="A0AAV6V6W3"/>
<dbReference type="Proteomes" id="UP000827092">
    <property type="component" value="Unassembled WGS sequence"/>
</dbReference>
<feature type="domain" description="RRM" evidence="6">
    <location>
        <begin position="50"/>
        <end position="132"/>
    </location>
</feature>
<evidence type="ECO:0000256" key="4">
    <source>
        <dbReference type="PROSITE-ProRule" id="PRU00176"/>
    </source>
</evidence>
<proteinExistence type="predicted"/>
<feature type="domain" description="RRM" evidence="6">
    <location>
        <begin position="264"/>
        <end position="338"/>
    </location>
</feature>
<feature type="region of interest" description="Disordered" evidence="5">
    <location>
        <begin position="149"/>
        <end position="264"/>
    </location>
</feature>
<dbReference type="GO" id="GO:0006397">
    <property type="term" value="P:mRNA processing"/>
    <property type="evidence" value="ECO:0007669"/>
    <property type="project" value="InterPro"/>
</dbReference>
<dbReference type="CDD" id="cd12694">
    <property type="entry name" value="RRM2_hnRNPL_like"/>
    <property type="match status" value="1"/>
</dbReference>